<evidence type="ECO:0000313" key="3">
    <source>
        <dbReference type="Proteomes" id="UP001374893"/>
    </source>
</evidence>
<reference evidence="2 3" key="1">
    <citation type="submission" date="2021-06" db="EMBL/GenBank/DDBJ databases">
        <title>Complete genome of Haloferula helveola possessing various polysaccharide degrading enzymes.</title>
        <authorList>
            <person name="Takami H."/>
            <person name="Huang C."/>
            <person name="Hamasaki K."/>
        </authorList>
    </citation>
    <scope>NUCLEOTIDE SEQUENCE [LARGE SCALE GENOMIC DNA]</scope>
    <source>
        <strain evidence="2 3">CN-1</strain>
    </source>
</reference>
<name>A0ABN6H8E5_9BACT</name>
<dbReference type="Proteomes" id="UP001374893">
    <property type="component" value="Chromosome"/>
</dbReference>
<dbReference type="RefSeq" id="WP_338686709.1">
    <property type="nucleotide sequence ID" value="NZ_AP024702.1"/>
</dbReference>
<protein>
    <recommendedName>
        <fullName evidence="4">Rod shape-determining protein MreD</fullName>
    </recommendedName>
</protein>
<sequence length="197" mass="22329">MIRYTLSLIALVLLAVIIQQFIPALTPLFGSRLMLVLLVFLCASSTVPAPVMLILAFVCGFLHDAENALGPHGGDPEVYNPGVEQLRFGYSIVLYGLMGYLMQGIQPLFRQGKWQFSAILSGIAVFLYLLSEFLLINFVRGDFTFSRSTFFKITFTSSLTMLFSPLVFWLLFRMAEWSHYTIRFDGLKKQNRRATAF</sequence>
<evidence type="ECO:0000256" key="1">
    <source>
        <dbReference type="SAM" id="Phobius"/>
    </source>
</evidence>
<dbReference type="EMBL" id="AP024702">
    <property type="protein sequence ID" value="BCX49896.1"/>
    <property type="molecule type" value="Genomic_DNA"/>
</dbReference>
<keyword evidence="1" id="KW-0812">Transmembrane</keyword>
<keyword evidence="3" id="KW-1185">Reference proteome</keyword>
<feature type="transmembrane region" description="Helical" evidence="1">
    <location>
        <begin position="33"/>
        <end position="63"/>
    </location>
</feature>
<feature type="transmembrane region" description="Helical" evidence="1">
    <location>
        <begin position="88"/>
        <end position="109"/>
    </location>
</feature>
<accession>A0ABN6H8E5</accession>
<organism evidence="2 3">
    <name type="scientific">Haloferula helveola</name>
    <dbReference type="NCBI Taxonomy" id="490095"/>
    <lineage>
        <taxon>Bacteria</taxon>
        <taxon>Pseudomonadati</taxon>
        <taxon>Verrucomicrobiota</taxon>
        <taxon>Verrucomicrobiia</taxon>
        <taxon>Verrucomicrobiales</taxon>
        <taxon>Verrucomicrobiaceae</taxon>
        <taxon>Haloferula</taxon>
    </lineage>
</organism>
<evidence type="ECO:0008006" key="4">
    <source>
        <dbReference type="Google" id="ProtNLM"/>
    </source>
</evidence>
<keyword evidence="1" id="KW-1133">Transmembrane helix</keyword>
<evidence type="ECO:0000313" key="2">
    <source>
        <dbReference type="EMBL" id="BCX49896.1"/>
    </source>
</evidence>
<keyword evidence="1" id="KW-0472">Membrane</keyword>
<proteinExistence type="predicted"/>
<feature type="transmembrane region" description="Helical" evidence="1">
    <location>
        <begin position="6"/>
        <end position="26"/>
    </location>
</feature>
<feature type="transmembrane region" description="Helical" evidence="1">
    <location>
        <begin position="150"/>
        <end position="172"/>
    </location>
</feature>
<feature type="transmembrane region" description="Helical" evidence="1">
    <location>
        <begin position="116"/>
        <end position="138"/>
    </location>
</feature>
<gene>
    <name evidence="2" type="ORF">HAHE_38040</name>
</gene>